<proteinExistence type="inferred from homology"/>
<dbReference type="EMBL" id="AJYA01000003">
    <property type="protein sequence ID" value="EIM78575.1"/>
    <property type="molecule type" value="Genomic_DNA"/>
</dbReference>
<dbReference type="InterPro" id="IPR050318">
    <property type="entry name" value="DENR/SUI1_TIF"/>
</dbReference>
<dbReference type="CDD" id="cd11567">
    <property type="entry name" value="YciH_like"/>
    <property type="match status" value="1"/>
</dbReference>
<sequence length="118" mass="12810">MAKKKTNDWKKREGVVYSTDSSFSFQEASEEDTAELAPAQQQLRIWLDTKSRAGKAVTVVKGFVGHELALKMLAKELKTACGVGGSTKDGEILIQGDHREKVLKVLVDAGYKAKKAGG</sequence>
<evidence type="ECO:0000256" key="2">
    <source>
        <dbReference type="ARBA" id="ARBA00022845"/>
    </source>
</evidence>
<keyword evidence="5" id="KW-0396">Initiation factor</keyword>
<dbReference type="OrthoDB" id="9792915at2"/>
<dbReference type="InterPro" id="IPR001950">
    <property type="entry name" value="SUI1"/>
</dbReference>
<dbReference type="PATRIC" id="fig|1189621.3.peg.506"/>
<dbReference type="AlphaFoldDB" id="I5C9S3"/>
<accession>I5C9S3</accession>
<evidence type="ECO:0000259" key="4">
    <source>
        <dbReference type="PROSITE" id="PS50296"/>
    </source>
</evidence>
<organism evidence="5 6">
    <name type="scientific">Nitritalea halalkaliphila LW7</name>
    <dbReference type="NCBI Taxonomy" id="1189621"/>
    <lineage>
        <taxon>Bacteria</taxon>
        <taxon>Pseudomonadati</taxon>
        <taxon>Bacteroidota</taxon>
        <taxon>Cytophagia</taxon>
        <taxon>Cytophagales</taxon>
        <taxon>Cyclobacteriaceae</taxon>
        <taxon>Nitritalea</taxon>
    </lineage>
</organism>
<dbReference type="GO" id="GO:0006417">
    <property type="term" value="P:regulation of translation"/>
    <property type="evidence" value="ECO:0007669"/>
    <property type="project" value="UniProtKB-KW"/>
</dbReference>
<dbReference type="PROSITE" id="PS50296">
    <property type="entry name" value="SUI1"/>
    <property type="match status" value="1"/>
</dbReference>
<dbReference type="STRING" id="1189621.A3SI_02416"/>
<protein>
    <submittedName>
        <fullName evidence="5">Translation initiation factor SUI1</fullName>
    </submittedName>
</protein>
<dbReference type="GO" id="GO:0002188">
    <property type="term" value="P:translation reinitiation"/>
    <property type="evidence" value="ECO:0007669"/>
    <property type="project" value="TreeGrafter"/>
</dbReference>
<dbReference type="SUPFAM" id="SSF55159">
    <property type="entry name" value="eIF1-like"/>
    <property type="match status" value="1"/>
</dbReference>
<dbReference type="Pfam" id="PF01253">
    <property type="entry name" value="SUI1"/>
    <property type="match status" value="1"/>
</dbReference>
<dbReference type="InterPro" id="IPR036877">
    <property type="entry name" value="SUI1_dom_sf"/>
</dbReference>
<keyword evidence="2" id="KW-0810">Translation regulation</keyword>
<evidence type="ECO:0000313" key="5">
    <source>
        <dbReference type="EMBL" id="EIM78575.1"/>
    </source>
</evidence>
<gene>
    <name evidence="5" type="ORF">A3SI_02416</name>
</gene>
<name>I5C9S3_9BACT</name>
<dbReference type="Gene3D" id="3.30.780.10">
    <property type="entry name" value="SUI1-like domain"/>
    <property type="match status" value="1"/>
</dbReference>
<evidence type="ECO:0000313" key="6">
    <source>
        <dbReference type="Proteomes" id="UP000005551"/>
    </source>
</evidence>
<dbReference type="PIRSF" id="PIRSF037511">
    <property type="entry name" value="Transl_init_SUI1_pro"/>
    <property type="match status" value="1"/>
</dbReference>
<keyword evidence="6" id="KW-1185">Reference proteome</keyword>
<comment type="caution">
    <text evidence="5">The sequence shown here is derived from an EMBL/GenBank/DDBJ whole genome shotgun (WGS) entry which is preliminary data.</text>
</comment>
<dbReference type="PANTHER" id="PTHR12789:SF0">
    <property type="entry name" value="DENSITY-REGULATED PROTEIN"/>
    <property type="match status" value="1"/>
</dbReference>
<dbReference type="RefSeq" id="WP_009053401.1">
    <property type="nucleotide sequence ID" value="NZ_AJYA01000003.1"/>
</dbReference>
<comment type="similarity">
    <text evidence="1">Belongs to the SUI1 family.</text>
</comment>
<keyword evidence="3" id="KW-0648">Protein biosynthesis</keyword>
<evidence type="ECO:0000256" key="3">
    <source>
        <dbReference type="ARBA" id="ARBA00022917"/>
    </source>
</evidence>
<dbReference type="GO" id="GO:0003729">
    <property type="term" value="F:mRNA binding"/>
    <property type="evidence" value="ECO:0007669"/>
    <property type="project" value="TreeGrafter"/>
</dbReference>
<evidence type="ECO:0000256" key="1">
    <source>
        <dbReference type="ARBA" id="ARBA00005422"/>
    </source>
</evidence>
<dbReference type="Proteomes" id="UP000005551">
    <property type="component" value="Unassembled WGS sequence"/>
</dbReference>
<feature type="domain" description="SUI1" evidence="4">
    <location>
        <begin position="49"/>
        <end position="110"/>
    </location>
</feature>
<dbReference type="InterPro" id="IPR005872">
    <property type="entry name" value="SUI1_arc_bac"/>
</dbReference>
<reference evidence="5 6" key="1">
    <citation type="submission" date="2012-05" db="EMBL/GenBank/DDBJ databases">
        <title>Genome sequence of Nitritalea halalkaliphila LW7.</title>
        <authorList>
            <person name="Jangir P.K."/>
            <person name="Singh A."/>
            <person name="Shivaji S."/>
            <person name="Sharma R."/>
        </authorList>
    </citation>
    <scope>NUCLEOTIDE SEQUENCE [LARGE SCALE GENOMIC DNA]</scope>
    <source>
        <strain evidence="5 6">LW7</strain>
    </source>
</reference>
<dbReference type="GO" id="GO:0003743">
    <property type="term" value="F:translation initiation factor activity"/>
    <property type="evidence" value="ECO:0007669"/>
    <property type="project" value="UniProtKB-KW"/>
</dbReference>
<dbReference type="GO" id="GO:0001731">
    <property type="term" value="P:formation of translation preinitiation complex"/>
    <property type="evidence" value="ECO:0007669"/>
    <property type="project" value="TreeGrafter"/>
</dbReference>
<dbReference type="PANTHER" id="PTHR12789">
    <property type="entry name" value="DENSITY-REGULATED PROTEIN HOMOLOG"/>
    <property type="match status" value="1"/>
</dbReference>